<evidence type="ECO:0000313" key="9">
    <source>
        <dbReference type="EMBL" id="EQD34633.1"/>
    </source>
</evidence>
<evidence type="ECO:0000259" key="8">
    <source>
        <dbReference type="PROSITE" id="PS50862"/>
    </source>
</evidence>
<protein>
    <recommendedName>
        <fullName evidence="1">phenylalanine--tRNA ligase</fullName>
        <ecNumber evidence="1">6.1.1.20</ecNumber>
    </recommendedName>
</protein>
<evidence type="ECO:0000256" key="3">
    <source>
        <dbReference type="ARBA" id="ARBA00022741"/>
    </source>
</evidence>
<evidence type="ECO:0000256" key="5">
    <source>
        <dbReference type="ARBA" id="ARBA00022917"/>
    </source>
</evidence>
<dbReference type="Gene3D" id="3.30.930.10">
    <property type="entry name" value="Bira Bifunctional Protein, Domain 2"/>
    <property type="match status" value="1"/>
</dbReference>
<dbReference type="Pfam" id="PF02912">
    <property type="entry name" value="Phe_tRNA-synt_N"/>
    <property type="match status" value="1"/>
</dbReference>
<evidence type="ECO:0000256" key="7">
    <source>
        <dbReference type="ARBA" id="ARBA00049255"/>
    </source>
</evidence>
<gene>
    <name evidence="9" type="ORF">B2A_12726</name>
</gene>
<evidence type="ECO:0000256" key="1">
    <source>
        <dbReference type="ARBA" id="ARBA00012814"/>
    </source>
</evidence>
<dbReference type="SUPFAM" id="SSF55681">
    <property type="entry name" value="Class II aaRS and biotin synthetases"/>
    <property type="match status" value="1"/>
</dbReference>
<sequence length="211" mass="23472">ALPTGENYEAALVEISQAQNLADLDSLRVHWLGRQGILTAAFKKLGELPADQRKKEGHVLNAAREALESAIATQKANLEAQDTKRRLARTAIDITLPGRDAGTGSYHPLTLIQHTIEDWFSRLGFTIASGPEVEDDFHNFAALNIGEGHPARAMHDTFYVSEDELLRTHTSPVQIRALREWGPPLRILAPGRVYRRDSDLTHTPMFHQVEG</sequence>
<name>T0YNM1_9ZZZZ</name>
<keyword evidence="6 9" id="KW-0030">Aminoacyl-tRNA synthetase</keyword>
<keyword evidence="2" id="KW-0436">Ligase</keyword>
<dbReference type="InterPro" id="IPR002319">
    <property type="entry name" value="Phenylalanyl-tRNA_Synthase"/>
</dbReference>
<evidence type="ECO:0000256" key="4">
    <source>
        <dbReference type="ARBA" id="ARBA00022840"/>
    </source>
</evidence>
<dbReference type="InterPro" id="IPR010978">
    <property type="entry name" value="tRNA-bd_arm"/>
</dbReference>
<keyword evidence="5" id="KW-0648">Protein biosynthesis</keyword>
<dbReference type="GO" id="GO:0006432">
    <property type="term" value="P:phenylalanyl-tRNA aminoacylation"/>
    <property type="evidence" value="ECO:0007669"/>
    <property type="project" value="InterPro"/>
</dbReference>
<dbReference type="AlphaFoldDB" id="T0YNM1"/>
<dbReference type="InterPro" id="IPR004188">
    <property type="entry name" value="Phe-tRNA_ligase_II_N"/>
</dbReference>
<dbReference type="EMBL" id="AUZZ01009175">
    <property type="protein sequence ID" value="EQD34633.1"/>
    <property type="molecule type" value="Genomic_DNA"/>
</dbReference>
<feature type="non-terminal residue" evidence="9">
    <location>
        <position position="211"/>
    </location>
</feature>
<accession>T0YNM1</accession>
<feature type="non-terminal residue" evidence="9">
    <location>
        <position position="1"/>
    </location>
</feature>
<dbReference type="InterPro" id="IPR045864">
    <property type="entry name" value="aa-tRNA-synth_II/BPL/LPL"/>
</dbReference>
<dbReference type="SUPFAM" id="SSF46589">
    <property type="entry name" value="tRNA-binding arm"/>
    <property type="match status" value="1"/>
</dbReference>
<feature type="domain" description="Aminoacyl-transfer RNA synthetases class-II family profile" evidence="8">
    <location>
        <begin position="112"/>
        <end position="211"/>
    </location>
</feature>
<dbReference type="InterPro" id="IPR006195">
    <property type="entry name" value="aa-tRNA-synth_II"/>
</dbReference>
<dbReference type="GO" id="GO:0005737">
    <property type="term" value="C:cytoplasm"/>
    <property type="evidence" value="ECO:0007669"/>
    <property type="project" value="InterPro"/>
</dbReference>
<proteinExistence type="predicted"/>
<dbReference type="EC" id="6.1.1.20" evidence="1"/>
<comment type="caution">
    <text evidence="9">The sequence shown here is derived from an EMBL/GenBank/DDBJ whole genome shotgun (WGS) entry which is preliminary data.</text>
</comment>
<reference evidence="9" key="1">
    <citation type="submission" date="2013-08" db="EMBL/GenBank/DDBJ databases">
        <authorList>
            <person name="Mendez C."/>
            <person name="Richter M."/>
            <person name="Ferrer M."/>
            <person name="Sanchez J."/>
        </authorList>
    </citation>
    <scope>NUCLEOTIDE SEQUENCE</scope>
</reference>
<dbReference type="PANTHER" id="PTHR11538">
    <property type="entry name" value="PHENYLALANYL-TRNA SYNTHETASE"/>
    <property type="match status" value="1"/>
</dbReference>
<dbReference type="GO" id="GO:0000049">
    <property type="term" value="F:tRNA binding"/>
    <property type="evidence" value="ECO:0007669"/>
    <property type="project" value="InterPro"/>
</dbReference>
<dbReference type="GO" id="GO:0005524">
    <property type="term" value="F:ATP binding"/>
    <property type="evidence" value="ECO:0007669"/>
    <property type="project" value="UniProtKB-KW"/>
</dbReference>
<keyword evidence="4" id="KW-0067">ATP-binding</keyword>
<dbReference type="Pfam" id="PF01409">
    <property type="entry name" value="tRNA-synt_2d"/>
    <property type="match status" value="1"/>
</dbReference>
<evidence type="ECO:0000256" key="2">
    <source>
        <dbReference type="ARBA" id="ARBA00022598"/>
    </source>
</evidence>
<keyword evidence="3" id="KW-0547">Nucleotide-binding</keyword>
<dbReference type="PANTHER" id="PTHR11538:SF41">
    <property type="entry name" value="PHENYLALANINE--TRNA LIGASE, MITOCHONDRIAL"/>
    <property type="match status" value="1"/>
</dbReference>
<organism evidence="9">
    <name type="scientific">mine drainage metagenome</name>
    <dbReference type="NCBI Taxonomy" id="410659"/>
    <lineage>
        <taxon>unclassified sequences</taxon>
        <taxon>metagenomes</taxon>
        <taxon>ecological metagenomes</taxon>
    </lineage>
</organism>
<comment type="catalytic activity">
    <reaction evidence="7">
        <text>tRNA(Phe) + L-phenylalanine + ATP = L-phenylalanyl-tRNA(Phe) + AMP + diphosphate + H(+)</text>
        <dbReference type="Rhea" id="RHEA:19413"/>
        <dbReference type="Rhea" id="RHEA-COMP:9668"/>
        <dbReference type="Rhea" id="RHEA-COMP:9699"/>
        <dbReference type="ChEBI" id="CHEBI:15378"/>
        <dbReference type="ChEBI" id="CHEBI:30616"/>
        <dbReference type="ChEBI" id="CHEBI:33019"/>
        <dbReference type="ChEBI" id="CHEBI:58095"/>
        <dbReference type="ChEBI" id="CHEBI:78442"/>
        <dbReference type="ChEBI" id="CHEBI:78531"/>
        <dbReference type="ChEBI" id="CHEBI:456215"/>
        <dbReference type="EC" id="6.1.1.20"/>
    </reaction>
</comment>
<evidence type="ECO:0000256" key="6">
    <source>
        <dbReference type="ARBA" id="ARBA00023146"/>
    </source>
</evidence>
<dbReference type="PROSITE" id="PS50862">
    <property type="entry name" value="AA_TRNA_LIGASE_II"/>
    <property type="match status" value="1"/>
</dbReference>
<reference evidence="9" key="2">
    <citation type="journal article" date="2014" name="ISME J.">
        <title>Microbial stratification in low pH oxic and suboxic macroscopic growths along an acid mine drainage.</title>
        <authorList>
            <person name="Mendez-Garcia C."/>
            <person name="Mesa V."/>
            <person name="Sprenger R.R."/>
            <person name="Richter M."/>
            <person name="Diez M.S."/>
            <person name="Solano J."/>
            <person name="Bargiela R."/>
            <person name="Golyshina O.V."/>
            <person name="Manteca A."/>
            <person name="Ramos J.L."/>
            <person name="Gallego J.R."/>
            <person name="Llorente I."/>
            <person name="Martins Dos Santos V.A."/>
            <person name="Jensen O.N."/>
            <person name="Pelaez A.I."/>
            <person name="Sanchez J."/>
            <person name="Ferrer M."/>
        </authorList>
    </citation>
    <scope>NUCLEOTIDE SEQUENCE</scope>
</reference>
<dbReference type="GO" id="GO:0004826">
    <property type="term" value="F:phenylalanine-tRNA ligase activity"/>
    <property type="evidence" value="ECO:0007669"/>
    <property type="project" value="UniProtKB-EC"/>
</dbReference>